<proteinExistence type="predicted"/>
<reference evidence="2" key="1">
    <citation type="submission" date="2023-03" db="EMBL/GenBank/DDBJ databases">
        <title>Massive genome expansion in bonnet fungi (Mycena s.s.) driven by repeated elements and novel gene families across ecological guilds.</title>
        <authorList>
            <consortium name="Lawrence Berkeley National Laboratory"/>
            <person name="Harder C.B."/>
            <person name="Miyauchi S."/>
            <person name="Viragh M."/>
            <person name="Kuo A."/>
            <person name="Thoen E."/>
            <person name="Andreopoulos B."/>
            <person name="Lu D."/>
            <person name="Skrede I."/>
            <person name="Drula E."/>
            <person name="Henrissat B."/>
            <person name="Morin E."/>
            <person name="Kohler A."/>
            <person name="Barry K."/>
            <person name="LaButti K."/>
            <person name="Morin E."/>
            <person name="Salamov A."/>
            <person name="Lipzen A."/>
            <person name="Mereny Z."/>
            <person name="Hegedus B."/>
            <person name="Baldrian P."/>
            <person name="Stursova M."/>
            <person name="Weitz H."/>
            <person name="Taylor A."/>
            <person name="Grigoriev I.V."/>
            <person name="Nagy L.G."/>
            <person name="Martin F."/>
            <person name="Kauserud H."/>
        </authorList>
    </citation>
    <scope>NUCLEOTIDE SEQUENCE</scope>
    <source>
        <strain evidence="2">CBHHK002</strain>
    </source>
</reference>
<feature type="compositionally biased region" description="Basic and acidic residues" evidence="1">
    <location>
        <begin position="531"/>
        <end position="545"/>
    </location>
</feature>
<organism evidence="2 3">
    <name type="scientific">Mycena albidolilacea</name>
    <dbReference type="NCBI Taxonomy" id="1033008"/>
    <lineage>
        <taxon>Eukaryota</taxon>
        <taxon>Fungi</taxon>
        <taxon>Dikarya</taxon>
        <taxon>Basidiomycota</taxon>
        <taxon>Agaricomycotina</taxon>
        <taxon>Agaricomycetes</taxon>
        <taxon>Agaricomycetidae</taxon>
        <taxon>Agaricales</taxon>
        <taxon>Marasmiineae</taxon>
        <taxon>Mycenaceae</taxon>
        <taxon>Mycena</taxon>
    </lineage>
</organism>
<keyword evidence="3" id="KW-1185">Reference proteome</keyword>
<accession>A0AAD7AR24</accession>
<feature type="compositionally biased region" description="Polar residues" evidence="1">
    <location>
        <begin position="76"/>
        <end position="91"/>
    </location>
</feature>
<dbReference type="EMBL" id="JARIHO010000002">
    <property type="protein sequence ID" value="KAJ7366405.1"/>
    <property type="molecule type" value="Genomic_DNA"/>
</dbReference>
<comment type="caution">
    <text evidence="2">The sequence shown here is derived from an EMBL/GenBank/DDBJ whole genome shotgun (WGS) entry which is preliminary data.</text>
</comment>
<feature type="region of interest" description="Disordered" evidence="1">
    <location>
        <begin position="166"/>
        <end position="209"/>
    </location>
</feature>
<evidence type="ECO:0000313" key="3">
    <source>
        <dbReference type="Proteomes" id="UP001218218"/>
    </source>
</evidence>
<name>A0AAD7AR24_9AGAR</name>
<dbReference type="AlphaFoldDB" id="A0AAD7AR24"/>
<feature type="region of interest" description="Disordered" evidence="1">
    <location>
        <begin position="497"/>
        <end position="619"/>
    </location>
</feature>
<feature type="compositionally biased region" description="Polar residues" evidence="1">
    <location>
        <begin position="390"/>
        <end position="406"/>
    </location>
</feature>
<feature type="compositionally biased region" description="Low complexity" evidence="1">
    <location>
        <begin position="418"/>
        <end position="433"/>
    </location>
</feature>
<feature type="region of interest" description="Disordered" evidence="1">
    <location>
        <begin position="241"/>
        <end position="483"/>
    </location>
</feature>
<gene>
    <name evidence="2" type="ORF">DFH08DRAFT_1071919</name>
</gene>
<feature type="compositionally biased region" description="Basic and acidic residues" evidence="1">
    <location>
        <begin position="498"/>
        <end position="521"/>
    </location>
</feature>
<protein>
    <submittedName>
        <fullName evidence="2">Uncharacterized protein</fullName>
    </submittedName>
</protein>
<sequence length="651" mass="70699">MALTQSAAPFPGGPSWDDEVVPALRKRLEGESRILSKRISLIEDAVDPSPRPSADRTRTQPAPRINGGGAPKQRARTYSQPKLSEIPNSKPRSPDPSPRAQYQTRIPKAARGRTGSITTNNNNYANGYAQRSDSPADLRRPNDAVKLLAKQPSQDTIHIPLRQTSGLLNEPAPFGPLASAGPSSTTSHEVEADVAPPRPSNDSEERPFEHWYRGEVSRNGGVGELKLGKRAEMLEIANYGHTLKQKQALREAEASNQRRRKRSESTAGIEGQRGSLYLDEEENGYGGHGRVLDEGPLTDVDNVDVYEEVYGDAEGDAEEMSDGDYYHQQYQYGAHDTSTASAPLPAPSTPTPTQTPSRQHGTRIPSPRAVTPTPAPPMQRGMSEPPSLPASGSLSQAGRRLQQTPNAKRGATSPPPASSSSASKRPRAAATPKAKPKPKPKVTPQRDDKDRRSVAYYPSPGEDDGEDLADAIPTWTQPVKPQTGRWDDVVLPVVARKKGLDDHYEKADGSPKPKTKEDRPVEPAAGTFGWDHSKYRPPRGMDEFGRPVPMDDEGMGTGMSPEEEERMAFGHRPLYPPTAHEQQPVGPRPPGPPAMQQQQQQQQRPRSPPPFADAVVNIDLDAAQAEYGAGKQQGQQEEDDGGAGCCKCVVM</sequence>
<feature type="compositionally biased region" description="Acidic residues" evidence="1">
    <location>
        <begin position="301"/>
        <end position="322"/>
    </location>
</feature>
<evidence type="ECO:0000313" key="2">
    <source>
        <dbReference type="EMBL" id="KAJ7366405.1"/>
    </source>
</evidence>
<evidence type="ECO:0000256" key="1">
    <source>
        <dbReference type="SAM" id="MobiDB-lite"/>
    </source>
</evidence>
<feature type="compositionally biased region" description="Low complexity" evidence="1">
    <location>
        <begin position="118"/>
        <end position="129"/>
    </location>
</feature>
<dbReference type="Proteomes" id="UP001218218">
    <property type="component" value="Unassembled WGS sequence"/>
</dbReference>
<feature type="compositionally biased region" description="Basic and acidic residues" evidence="1">
    <location>
        <begin position="444"/>
        <end position="453"/>
    </location>
</feature>
<feature type="compositionally biased region" description="Basic and acidic residues" evidence="1">
    <location>
        <begin position="134"/>
        <end position="143"/>
    </location>
</feature>
<feature type="compositionally biased region" description="Low complexity" evidence="1">
    <location>
        <begin position="326"/>
        <end position="343"/>
    </location>
</feature>
<feature type="compositionally biased region" description="Low complexity" evidence="1">
    <location>
        <begin position="594"/>
        <end position="605"/>
    </location>
</feature>
<feature type="region of interest" description="Disordered" evidence="1">
    <location>
        <begin position="33"/>
        <end position="143"/>
    </location>
</feature>